<keyword evidence="1" id="KW-0472">Membrane</keyword>
<feature type="transmembrane region" description="Helical" evidence="1">
    <location>
        <begin position="128"/>
        <end position="151"/>
    </location>
</feature>
<keyword evidence="2" id="KW-1185">Reference proteome</keyword>
<dbReference type="Gene3D" id="1.20.1250.20">
    <property type="entry name" value="MFS general substrate transporter like domains"/>
    <property type="match status" value="1"/>
</dbReference>
<dbReference type="AlphaFoldDB" id="A0A914DGT0"/>
<dbReference type="WBParaSite" id="ACRNAN_scaffold269.g11902.t1">
    <property type="protein sequence ID" value="ACRNAN_scaffold269.g11902.t1"/>
    <property type="gene ID" value="ACRNAN_scaffold269.g11902"/>
</dbReference>
<feature type="transmembrane region" description="Helical" evidence="1">
    <location>
        <begin position="204"/>
        <end position="220"/>
    </location>
</feature>
<name>A0A914DGT0_9BILA</name>
<keyword evidence="1" id="KW-1133">Transmembrane helix</keyword>
<feature type="transmembrane region" description="Helical" evidence="1">
    <location>
        <begin position="226"/>
        <end position="247"/>
    </location>
</feature>
<feature type="transmembrane region" description="Helical" evidence="1">
    <location>
        <begin position="163"/>
        <end position="184"/>
    </location>
</feature>
<accession>A0A914DGT0</accession>
<dbReference type="InterPro" id="IPR036259">
    <property type="entry name" value="MFS_trans_sf"/>
</dbReference>
<evidence type="ECO:0000256" key="1">
    <source>
        <dbReference type="SAM" id="Phobius"/>
    </source>
</evidence>
<evidence type="ECO:0000313" key="2">
    <source>
        <dbReference type="Proteomes" id="UP000887540"/>
    </source>
</evidence>
<organism evidence="2 3">
    <name type="scientific">Acrobeloides nanus</name>
    <dbReference type="NCBI Taxonomy" id="290746"/>
    <lineage>
        <taxon>Eukaryota</taxon>
        <taxon>Metazoa</taxon>
        <taxon>Ecdysozoa</taxon>
        <taxon>Nematoda</taxon>
        <taxon>Chromadorea</taxon>
        <taxon>Rhabditida</taxon>
        <taxon>Tylenchina</taxon>
        <taxon>Cephalobomorpha</taxon>
        <taxon>Cephaloboidea</taxon>
        <taxon>Cephalobidae</taxon>
        <taxon>Acrobeloides</taxon>
    </lineage>
</organism>
<sequence length="269" mass="30185">MALVRGLSYFTFILFVNIPVIISGIIYLHNKDLYDEPAKYAISPQRMNQIRSWPAPYNPQNLALLLMGINASIGVPIILAFSALIYEQLHIPIRKAAHLSVFYPFIQLIVILALKWKFCCSLKRRDLVLGGYGLSIMAFFLLLITLEYGTLETDPAAKAAASAAWFTVLAVSISIPCNTALCYITEQFPDRKSQIRGTSKARMFLWFLSAISSGTFLPILRATSIFFALLPYFVISIIIFVLLIFAVPEEVEESHESIVMDYGTSKLLE</sequence>
<reference evidence="3" key="1">
    <citation type="submission" date="2022-11" db="UniProtKB">
        <authorList>
            <consortium name="WormBaseParasite"/>
        </authorList>
    </citation>
    <scope>IDENTIFICATION</scope>
</reference>
<evidence type="ECO:0000313" key="3">
    <source>
        <dbReference type="WBParaSite" id="ACRNAN_scaffold269.g11902.t1"/>
    </source>
</evidence>
<keyword evidence="1" id="KW-0812">Transmembrane</keyword>
<dbReference type="SUPFAM" id="SSF103473">
    <property type="entry name" value="MFS general substrate transporter"/>
    <property type="match status" value="1"/>
</dbReference>
<proteinExistence type="predicted"/>
<feature type="transmembrane region" description="Helical" evidence="1">
    <location>
        <begin position="6"/>
        <end position="28"/>
    </location>
</feature>
<protein>
    <submittedName>
        <fullName evidence="3">Uncharacterized protein</fullName>
    </submittedName>
</protein>
<dbReference type="Proteomes" id="UP000887540">
    <property type="component" value="Unplaced"/>
</dbReference>
<feature type="transmembrane region" description="Helical" evidence="1">
    <location>
        <begin position="62"/>
        <end position="85"/>
    </location>
</feature>